<protein>
    <recommendedName>
        <fullName evidence="3">F-box domain-containing protein</fullName>
    </recommendedName>
</protein>
<keyword evidence="2" id="KW-1185">Reference proteome</keyword>
<name>T0Q079_SAPDV</name>
<evidence type="ECO:0000313" key="1">
    <source>
        <dbReference type="EMBL" id="EQC26775.1"/>
    </source>
</evidence>
<evidence type="ECO:0008006" key="3">
    <source>
        <dbReference type="Google" id="ProtNLM"/>
    </source>
</evidence>
<reference evidence="1 2" key="1">
    <citation type="submission" date="2012-04" db="EMBL/GenBank/DDBJ databases">
        <title>The Genome Sequence of Saprolegnia declina VS20.</title>
        <authorList>
            <consortium name="The Broad Institute Genome Sequencing Platform"/>
            <person name="Russ C."/>
            <person name="Nusbaum C."/>
            <person name="Tyler B."/>
            <person name="van West P."/>
            <person name="Dieguez-Uribeondo J."/>
            <person name="de Bruijn I."/>
            <person name="Tripathy S."/>
            <person name="Jiang R."/>
            <person name="Young S.K."/>
            <person name="Zeng Q."/>
            <person name="Gargeya S."/>
            <person name="Fitzgerald M."/>
            <person name="Haas B."/>
            <person name="Abouelleil A."/>
            <person name="Alvarado L."/>
            <person name="Arachchi H.M."/>
            <person name="Berlin A."/>
            <person name="Chapman S.B."/>
            <person name="Goldberg J."/>
            <person name="Griggs A."/>
            <person name="Gujja S."/>
            <person name="Hansen M."/>
            <person name="Howarth C."/>
            <person name="Imamovic A."/>
            <person name="Larimer J."/>
            <person name="McCowen C."/>
            <person name="Montmayeur A."/>
            <person name="Murphy C."/>
            <person name="Neiman D."/>
            <person name="Pearson M."/>
            <person name="Priest M."/>
            <person name="Roberts A."/>
            <person name="Saif S."/>
            <person name="Shea T."/>
            <person name="Sisk P."/>
            <person name="Sykes S."/>
            <person name="Wortman J."/>
            <person name="Nusbaum C."/>
            <person name="Birren B."/>
        </authorList>
    </citation>
    <scope>NUCLEOTIDE SEQUENCE [LARGE SCALE GENOMIC DNA]</scope>
    <source>
        <strain evidence="1 2">VS20</strain>
    </source>
</reference>
<dbReference type="OMA" id="VHCNLAM"/>
<organism evidence="1 2">
    <name type="scientific">Saprolegnia diclina (strain VS20)</name>
    <dbReference type="NCBI Taxonomy" id="1156394"/>
    <lineage>
        <taxon>Eukaryota</taxon>
        <taxon>Sar</taxon>
        <taxon>Stramenopiles</taxon>
        <taxon>Oomycota</taxon>
        <taxon>Saprolegniomycetes</taxon>
        <taxon>Saprolegniales</taxon>
        <taxon>Saprolegniaceae</taxon>
        <taxon>Saprolegnia</taxon>
    </lineage>
</organism>
<dbReference type="InterPro" id="IPR032675">
    <property type="entry name" value="LRR_dom_sf"/>
</dbReference>
<dbReference type="AlphaFoldDB" id="T0Q079"/>
<dbReference type="Gene3D" id="3.80.10.10">
    <property type="entry name" value="Ribonuclease Inhibitor"/>
    <property type="match status" value="1"/>
</dbReference>
<dbReference type="RefSeq" id="XP_008619818.1">
    <property type="nucleotide sequence ID" value="XM_008621596.1"/>
</dbReference>
<evidence type="ECO:0000313" key="2">
    <source>
        <dbReference type="Proteomes" id="UP000030762"/>
    </source>
</evidence>
<dbReference type="SUPFAM" id="SSF52047">
    <property type="entry name" value="RNI-like"/>
    <property type="match status" value="1"/>
</dbReference>
<proteinExistence type="predicted"/>
<dbReference type="Proteomes" id="UP000030762">
    <property type="component" value="Unassembled WGS sequence"/>
</dbReference>
<dbReference type="OrthoDB" id="10333355at2759"/>
<dbReference type="VEuPathDB" id="FungiDB:SDRG_15425"/>
<accession>T0Q079</accession>
<dbReference type="EMBL" id="JH767222">
    <property type="protein sequence ID" value="EQC26775.1"/>
    <property type="molecule type" value="Genomic_DNA"/>
</dbReference>
<gene>
    <name evidence="1" type="ORF">SDRG_15425</name>
</gene>
<sequence>MLLALETVEHIASYIPSYAALSTLLDVLPEHTPAMQYVRSWGQNKRGALWRCTFSKFTMSLNGYHLRYHNTDAAPIHTYLAAAAPFVPGVSVTISNLAEFTQYVQPISHLVTSVELAPTMDFIDAAQSPPNAGANLRDALLKCPRLHTLRVTVADWDDFDGDLANVDTVLTAMAHLPRLVHVDVEGCEFAVSKLAASCVHSLIAWLANGDAKSLRLVHCNLAMDETGRDGLGPALASALSQSSSLEELEIKNTPFFNASGLHGQPLPPTLRVFRWTTSDTPLDVSSETLARHLCVSLVSATRLQRLRVAANNVLCPSTFVQQLASILPTMTRLACLELKGIAVGDATSLMAVLPSLPALSTLRFKMALIDDIGAMALSVALPRCMALRALEIRGVYNQASASALRTAVASMPSLVIR</sequence>
<dbReference type="InParanoid" id="T0Q079"/>
<dbReference type="GeneID" id="19956152"/>